<keyword evidence="4 6" id="KW-1133">Transmembrane helix</keyword>
<feature type="transmembrane region" description="Helical" evidence="6">
    <location>
        <begin position="12"/>
        <end position="34"/>
    </location>
</feature>
<evidence type="ECO:0000256" key="2">
    <source>
        <dbReference type="ARBA" id="ARBA00022475"/>
    </source>
</evidence>
<dbReference type="KEGG" id="halz:E5139_04770"/>
<evidence type="ECO:0000313" key="9">
    <source>
        <dbReference type="Proteomes" id="UP000297053"/>
    </source>
</evidence>
<evidence type="ECO:0000256" key="1">
    <source>
        <dbReference type="ARBA" id="ARBA00004236"/>
    </source>
</evidence>
<keyword evidence="2" id="KW-1003">Cell membrane</keyword>
<evidence type="ECO:0000256" key="3">
    <source>
        <dbReference type="ARBA" id="ARBA00022692"/>
    </source>
</evidence>
<keyword evidence="3 6" id="KW-0812">Transmembrane</keyword>
<dbReference type="GeneID" id="42178224"/>
<evidence type="ECO:0000259" key="7">
    <source>
        <dbReference type="Pfam" id="PF13190"/>
    </source>
</evidence>
<gene>
    <name evidence="8" type="ORF">E5139_04770</name>
</gene>
<sequence>MSVASDAWDRSWVRRSLLAIAAIVAASPLFAWAAGRVGYAEPLENAAERTGAMAHEVTYNPGLLPDYAIPGLDPLVGTFVSAVVGTALTLVVATAIARLLAD</sequence>
<dbReference type="Proteomes" id="UP000297053">
    <property type="component" value="Chromosome"/>
</dbReference>
<evidence type="ECO:0000256" key="6">
    <source>
        <dbReference type="SAM" id="Phobius"/>
    </source>
</evidence>
<evidence type="ECO:0000256" key="5">
    <source>
        <dbReference type="ARBA" id="ARBA00023136"/>
    </source>
</evidence>
<keyword evidence="5 6" id="KW-0472">Membrane</keyword>
<reference evidence="8 9" key="2">
    <citation type="submission" date="2019-04" db="EMBL/GenBank/DDBJ databases">
        <authorList>
            <person name="Yang S."/>
            <person name="Wei W."/>
        </authorList>
    </citation>
    <scope>NUCLEOTIDE SEQUENCE [LARGE SCALE GENOMIC DNA]</scope>
    <source>
        <strain evidence="9">ZP60</strain>
    </source>
</reference>
<comment type="subcellular location">
    <subcellularLocation>
        <location evidence="1">Cell membrane</location>
    </subcellularLocation>
</comment>
<evidence type="ECO:0000256" key="4">
    <source>
        <dbReference type="ARBA" id="ARBA00022989"/>
    </source>
</evidence>
<proteinExistence type="predicted"/>
<dbReference type="EMBL" id="CP039375">
    <property type="protein sequence ID" value="QCD64984.1"/>
    <property type="molecule type" value="Genomic_DNA"/>
</dbReference>
<dbReference type="AlphaFoldDB" id="A0A4D6KAT4"/>
<dbReference type="OMA" id="RYQINWT"/>
<evidence type="ECO:0000313" key="8">
    <source>
        <dbReference type="EMBL" id="QCD64984.1"/>
    </source>
</evidence>
<feature type="domain" description="PDGLE" evidence="7">
    <location>
        <begin position="32"/>
        <end position="101"/>
    </location>
</feature>
<accession>A0A4D6KAT4</accession>
<dbReference type="RefSeq" id="WP_012807827.1">
    <property type="nucleotide sequence ID" value="NZ_CP039375.1"/>
</dbReference>
<organism evidence="8 9">
    <name type="scientific">Halomicrobium mukohataei</name>
    <dbReference type="NCBI Taxonomy" id="57705"/>
    <lineage>
        <taxon>Archaea</taxon>
        <taxon>Methanobacteriati</taxon>
        <taxon>Methanobacteriota</taxon>
        <taxon>Stenosarchaea group</taxon>
        <taxon>Halobacteria</taxon>
        <taxon>Halobacteriales</taxon>
        <taxon>Haloarculaceae</taxon>
        <taxon>Halomicrobium</taxon>
    </lineage>
</organism>
<reference evidence="8 9" key="1">
    <citation type="submission" date="2019-04" db="EMBL/GenBank/DDBJ databases">
        <title>Complete genome sequence of Arthrobacter sp. ZXY-2 associated with effective atrazine degradation and salt adaptation.</title>
        <authorList>
            <person name="Zhao X."/>
        </authorList>
    </citation>
    <scope>NUCLEOTIDE SEQUENCE [LARGE SCALE GENOMIC DNA]</scope>
    <source>
        <strain evidence="9">ZP60</strain>
    </source>
</reference>
<dbReference type="GO" id="GO:0005886">
    <property type="term" value="C:plasma membrane"/>
    <property type="evidence" value="ECO:0007669"/>
    <property type="project" value="UniProtKB-SubCell"/>
</dbReference>
<dbReference type="Pfam" id="PF13190">
    <property type="entry name" value="PDGLE"/>
    <property type="match status" value="1"/>
</dbReference>
<protein>
    <submittedName>
        <fullName evidence="8">Metal transporter</fullName>
    </submittedName>
</protein>
<feature type="transmembrane region" description="Helical" evidence="6">
    <location>
        <begin position="79"/>
        <end position="101"/>
    </location>
</feature>
<name>A0A4D6KAT4_9EURY</name>
<dbReference type="InterPro" id="IPR025937">
    <property type="entry name" value="PDGLE_dom"/>
</dbReference>